<evidence type="ECO:0000313" key="1">
    <source>
        <dbReference type="EMBL" id="TRZ38537.1"/>
    </source>
</evidence>
<proteinExistence type="predicted"/>
<dbReference type="Proteomes" id="UP000319837">
    <property type="component" value="Unassembled WGS sequence"/>
</dbReference>
<dbReference type="Gene3D" id="2.40.300.10">
    <property type="entry name" value="Head decoration protein D"/>
    <property type="match status" value="1"/>
</dbReference>
<dbReference type="InterPro" id="IPR004195">
    <property type="entry name" value="Head_decoration_D"/>
</dbReference>
<sequence length="121" mass="12768">MKMNEVIGEVEFDNLFAGTTVPVNKKSVQLKAGQGVLLRGTVLAIETATGLAVKVDSTKTGGMESADCILTDDVDTTIAVANTAYSSGLFNRKALIFGGTDTAAKHEKTLRTLGIYLTENL</sequence>
<protein>
    <submittedName>
        <fullName evidence="1">Head decoration protein</fullName>
    </submittedName>
</protein>
<organism evidence="1 2">
    <name type="scientific">Niallia circulans</name>
    <name type="common">Bacillus circulans</name>
    <dbReference type="NCBI Taxonomy" id="1397"/>
    <lineage>
        <taxon>Bacteria</taxon>
        <taxon>Bacillati</taxon>
        <taxon>Bacillota</taxon>
        <taxon>Bacilli</taxon>
        <taxon>Bacillales</taxon>
        <taxon>Bacillaceae</taxon>
        <taxon>Niallia</taxon>
    </lineage>
</organism>
<name>A0A553SNI4_NIACI</name>
<gene>
    <name evidence="1" type="ORF">CEQ21_24450</name>
</gene>
<accession>A0A553SNI4</accession>
<dbReference type="AlphaFoldDB" id="A0A553SNI4"/>
<evidence type="ECO:0000313" key="2">
    <source>
        <dbReference type="Proteomes" id="UP000319837"/>
    </source>
</evidence>
<reference evidence="2" key="1">
    <citation type="submission" date="2018-10" db="EMBL/GenBank/DDBJ databases">
        <title>FDA dAtabase for Regulatory Grade micrObial Sequences (FDA-ARGOS): Supporting development and validation of Infectious Disease Dx tests.</title>
        <authorList>
            <person name="Minogue T."/>
            <person name="Wolcott M."/>
            <person name="Wasieloski L."/>
            <person name="Aguilar W."/>
            <person name="Moore D."/>
            <person name="Tallon L."/>
            <person name="Sadzewicz L."/>
            <person name="Sengamalay N."/>
            <person name="Ott S."/>
            <person name="Godinez A."/>
            <person name="Nagaraj S."/>
            <person name="Vavikolanu K."/>
            <person name="Vyas G."/>
            <person name="Nadendla S."/>
            <person name="George J."/>
            <person name="Sichtig H."/>
        </authorList>
    </citation>
    <scope>NUCLEOTIDE SEQUENCE [LARGE SCALE GENOMIC DNA]</scope>
    <source>
        <strain evidence="2">FDAARGOS_343</strain>
    </source>
</reference>
<dbReference type="Pfam" id="PF02924">
    <property type="entry name" value="HDPD"/>
    <property type="match status" value="1"/>
</dbReference>
<dbReference type="RefSeq" id="WP_185766790.1">
    <property type="nucleotide sequence ID" value="NZ_RIBP01000004.1"/>
</dbReference>
<comment type="caution">
    <text evidence="1">The sequence shown here is derived from an EMBL/GenBank/DDBJ whole genome shotgun (WGS) entry which is preliminary data.</text>
</comment>
<dbReference type="EMBL" id="RIBP01000004">
    <property type="protein sequence ID" value="TRZ38537.1"/>
    <property type="molecule type" value="Genomic_DNA"/>
</dbReference>